<organism evidence="11 12">
    <name type="scientific">Brettanomyces naardenensis</name>
    <name type="common">Yeast</name>
    <dbReference type="NCBI Taxonomy" id="13370"/>
    <lineage>
        <taxon>Eukaryota</taxon>
        <taxon>Fungi</taxon>
        <taxon>Dikarya</taxon>
        <taxon>Ascomycota</taxon>
        <taxon>Saccharomycotina</taxon>
        <taxon>Pichiomycetes</taxon>
        <taxon>Pichiales</taxon>
        <taxon>Pichiaceae</taxon>
        <taxon>Brettanomyces</taxon>
    </lineage>
</organism>
<feature type="region of interest" description="Disordered" evidence="9">
    <location>
        <begin position="1"/>
        <end position="53"/>
    </location>
</feature>
<evidence type="ECO:0000256" key="5">
    <source>
        <dbReference type="ARBA" id="ARBA00022771"/>
    </source>
</evidence>
<proteinExistence type="predicted"/>
<feature type="domain" description="RING-type" evidence="10">
    <location>
        <begin position="580"/>
        <end position="621"/>
    </location>
</feature>
<dbReference type="EMBL" id="CAACVR010000056">
    <property type="protein sequence ID" value="VEU23669.1"/>
    <property type="molecule type" value="Genomic_DNA"/>
</dbReference>
<keyword evidence="12" id="KW-1185">Reference proteome</keyword>
<comment type="catalytic activity">
    <reaction evidence="1">
        <text>S-ubiquitinyl-[E2 ubiquitin-conjugating enzyme]-L-cysteine + [acceptor protein]-L-lysine = [E2 ubiquitin-conjugating enzyme]-L-cysteine + N(6)-ubiquitinyl-[acceptor protein]-L-lysine.</text>
        <dbReference type="EC" id="2.3.2.27"/>
    </reaction>
</comment>
<dbReference type="CDD" id="cd16461">
    <property type="entry name" value="RING-H2_EL5-like"/>
    <property type="match status" value="1"/>
</dbReference>
<feature type="compositionally biased region" description="Basic and acidic residues" evidence="9">
    <location>
        <begin position="72"/>
        <end position="82"/>
    </location>
</feature>
<feature type="compositionally biased region" description="Polar residues" evidence="9">
    <location>
        <begin position="147"/>
        <end position="161"/>
    </location>
</feature>
<name>A0A448YRY1_BRENA</name>
<evidence type="ECO:0000256" key="1">
    <source>
        <dbReference type="ARBA" id="ARBA00000900"/>
    </source>
</evidence>
<protein>
    <recommendedName>
        <fullName evidence="2">RING-type E3 ubiquitin transferase</fullName>
        <ecNumber evidence="2">2.3.2.27</ecNumber>
    </recommendedName>
</protein>
<dbReference type="InterPro" id="IPR045191">
    <property type="entry name" value="MBR1/2-like"/>
</dbReference>
<evidence type="ECO:0000313" key="12">
    <source>
        <dbReference type="Proteomes" id="UP000290900"/>
    </source>
</evidence>
<dbReference type="PANTHER" id="PTHR22937">
    <property type="entry name" value="E3 UBIQUITIN-PROTEIN LIGASE RNF165"/>
    <property type="match status" value="1"/>
</dbReference>
<dbReference type="AlphaFoldDB" id="A0A448YRY1"/>
<dbReference type="PANTHER" id="PTHR22937:SF65">
    <property type="entry name" value="E3 UBIQUITIN-PROTEIN LIGASE ARK2C"/>
    <property type="match status" value="1"/>
</dbReference>
<keyword evidence="7" id="KW-0862">Zinc</keyword>
<dbReference type="Proteomes" id="UP000290900">
    <property type="component" value="Unassembled WGS sequence"/>
</dbReference>
<keyword evidence="5 8" id="KW-0863">Zinc-finger</keyword>
<evidence type="ECO:0000256" key="2">
    <source>
        <dbReference type="ARBA" id="ARBA00012483"/>
    </source>
</evidence>
<dbReference type="SUPFAM" id="SSF57850">
    <property type="entry name" value="RING/U-box"/>
    <property type="match status" value="1"/>
</dbReference>
<dbReference type="InterPro" id="IPR013083">
    <property type="entry name" value="Znf_RING/FYVE/PHD"/>
</dbReference>
<dbReference type="STRING" id="13370.A0A448YRY1"/>
<evidence type="ECO:0000256" key="3">
    <source>
        <dbReference type="ARBA" id="ARBA00022679"/>
    </source>
</evidence>
<dbReference type="GO" id="GO:0008270">
    <property type="term" value="F:zinc ion binding"/>
    <property type="evidence" value="ECO:0007669"/>
    <property type="project" value="UniProtKB-KW"/>
</dbReference>
<feature type="region of interest" description="Disordered" evidence="9">
    <location>
        <begin position="72"/>
        <end position="212"/>
    </location>
</feature>
<dbReference type="GO" id="GO:0061630">
    <property type="term" value="F:ubiquitin protein ligase activity"/>
    <property type="evidence" value="ECO:0007669"/>
    <property type="project" value="UniProtKB-EC"/>
</dbReference>
<reference evidence="11 12" key="1">
    <citation type="submission" date="2018-12" db="EMBL/GenBank/DDBJ databases">
        <authorList>
            <person name="Tiukova I."/>
            <person name="Dainat J."/>
        </authorList>
    </citation>
    <scope>NUCLEOTIDE SEQUENCE [LARGE SCALE GENOMIC DNA]</scope>
</reference>
<dbReference type="EC" id="2.3.2.27" evidence="2"/>
<dbReference type="OrthoDB" id="3997830at2759"/>
<evidence type="ECO:0000259" key="10">
    <source>
        <dbReference type="PROSITE" id="PS50089"/>
    </source>
</evidence>
<evidence type="ECO:0000313" key="11">
    <source>
        <dbReference type="EMBL" id="VEU23669.1"/>
    </source>
</evidence>
<dbReference type="InterPro" id="IPR001841">
    <property type="entry name" value="Znf_RING"/>
</dbReference>
<gene>
    <name evidence="11" type="ORF">BRENAR_LOCUS4398</name>
</gene>
<keyword evidence="4" id="KW-0479">Metal-binding</keyword>
<dbReference type="InParanoid" id="A0A448YRY1"/>
<evidence type="ECO:0000256" key="4">
    <source>
        <dbReference type="ARBA" id="ARBA00022723"/>
    </source>
</evidence>
<sequence length="625" mass="69078">MGQSFSRDPGASPADSHPVHSASGNLTGQDIYSTAVERPSRSRRLSSFSLGFSRKHRTNRYLRNLLSKRERLGSHSEDESGGDRPGLLSSFPSTSSTPPPTGGSTDRAEMRSSFEPSHTESLIDSGDSVDSDTPSPLPDSLSSTNSRHSTILLNPGYDNQPTYPPPGYGYGYIPERPSLPSLPTTPNLPLPSSASFSSYPQRSGAEPPATSALPFESHRHRFQALRQQANAISPADYYARLRRTVTDPNATDFDGFRRRRRRRIINGEYESIVHDLDAGMVVQFQTLSTLLETVTVSTLHRLLQNEEGLDLSETDDILGVYNGTRIDRSSPANEDNIEDSTFTEFLDGLRTEHLLQRELGSQMRNNRNLSFFRAFRFSNRDQTAEDTPHDTQVPVLIVGLVSINSTVGATGTPAEGNQSPSDNDTISAESIISQATSPYDPTGIPLNGAARNGREDANTPSSNTYSWIIIVMAHHYSTSDTVLGAMPLFINLLTSYVASSNGNMNTEEFDGPSMGSNNLDDFRNSLFQMLNRSHKLTRRDLEAHTESICVFRTSPKSGCSWKERTNALEEEAYYDEGDRCPICMIEYEDGDPGRKLKCKHAFHRACVDEWLVNDNTCPICRAKAL</sequence>
<evidence type="ECO:0000256" key="7">
    <source>
        <dbReference type="ARBA" id="ARBA00022833"/>
    </source>
</evidence>
<evidence type="ECO:0000256" key="8">
    <source>
        <dbReference type="PROSITE-ProRule" id="PRU00175"/>
    </source>
</evidence>
<feature type="compositionally biased region" description="Polar residues" evidence="9">
    <location>
        <begin position="22"/>
        <end position="32"/>
    </location>
</feature>
<dbReference type="SMART" id="SM00184">
    <property type="entry name" value="RING"/>
    <property type="match status" value="1"/>
</dbReference>
<feature type="compositionally biased region" description="Low complexity" evidence="9">
    <location>
        <begin position="85"/>
        <end position="96"/>
    </location>
</feature>
<evidence type="ECO:0000256" key="6">
    <source>
        <dbReference type="ARBA" id="ARBA00022786"/>
    </source>
</evidence>
<dbReference type="Gene3D" id="3.30.40.10">
    <property type="entry name" value="Zinc/RING finger domain, C3HC4 (zinc finger)"/>
    <property type="match status" value="1"/>
</dbReference>
<feature type="compositionally biased region" description="Low complexity" evidence="9">
    <location>
        <begin position="178"/>
        <end position="193"/>
    </location>
</feature>
<dbReference type="Pfam" id="PF13639">
    <property type="entry name" value="zf-RING_2"/>
    <property type="match status" value="1"/>
</dbReference>
<feature type="compositionally biased region" description="Low complexity" evidence="9">
    <location>
        <begin position="131"/>
        <end position="146"/>
    </location>
</feature>
<dbReference type="PROSITE" id="PS50089">
    <property type="entry name" value="ZF_RING_2"/>
    <property type="match status" value="1"/>
</dbReference>
<accession>A0A448YRY1</accession>
<keyword evidence="3" id="KW-0808">Transferase</keyword>
<evidence type="ECO:0000256" key="9">
    <source>
        <dbReference type="SAM" id="MobiDB-lite"/>
    </source>
</evidence>
<keyword evidence="6" id="KW-0833">Ubl conjugation pathway</keyword>
<feature type="region of interest" description="Disordered" evidence="9">
    <location>
        <begin position="433"/>
        <end position="459"/>
    </location>
</feature>